<evidence type="ECO:0000256" key="5">
    <source>
        <dbReference type="PROSITE-ProRule" id="PRU00176"/>
    </source>
</evidence>
<accession>A0A5K3EZH5</accession>
<feature type="region of interest" description="Disordered" evidence="6">
    <location>
        <begin position="488"/>
        <end position="547"/>
    </location>
</feature>
<dbReference type="InterPro" id="IPR051945">
    <property type="entry name" value="RRM_MRD1_RNA_proc_ribogen"/>
</dbReference>
<name>A0A5K3EZH5_MESCO</name>
<dbReference type="InterPro" id="IPR012677">
    <property type="entry name" value="Nucleotide-bd_a/b_plait_sf"/>
</dbReference>
<comment type="subcellular location">
    <subcellularLocation>
        <location evidence="1">Nucleus</location>
    </subcellularLocation>
</comment>
<feature type="region of interest" description="Disordered" evidence="6">
    <location>
        <begin position="408"/>
        <end position="465"/>
    </location>
</feature>
<feature type="compositionally biased region" description="Basic residues" evidence="6">
    <location>
        <begin position="446"/>
        <end position="455"/>
    </location>
</feature>
<dbReference type="WBParaSite" id="MCU_003728-RA">
    <property type="protein sequence ID" value="MCU_003728-RA"/>
    <property type="gene ID" value="MCU_003728"/>
</dbReference>
<keyword evidence="3 5" id="KW-0694">RNA-binding</keyword>
<feature type="domain" description="RRM" evidence="7">
    <location>
        <begin position="562"/>
        <end position="640"/>
    </location>
</feature>
<evidence type="ECO:0000256" key="4">
    <source>
        <dbReference type="ARBA" id="ARBA00023242"/>
    </source>
</evidence>
<feature type="compositionally biased region" description="Acidic residues" evidence="6">
    <location>
        <begin position="423"/>
        <end position="433"/>
    </location>
</feature>
<feature type="region of interest" description="Disordered" evidence="6">
    <location>
        <begin position="184"/>
        <end position="211"/>
    </location>
</feature>
<dbReference type="InterPro" id="IPR035979">
    <property type="entry name" value="RBD_domain_sf"/>
</dbReference>
<dbReference type="SUPFAM" id="SSF54928">
    <property type="entry name" value="RNA-binding domain, RBD"/>
    <property type="match status" value="3"/>
</dbReference>
<dbReference type="PANTHER" id="PTHR48039:SF5">
    <property type="entry name" value="RNA-BINDING PROTEIN 28"/>
    <property type="match status" value="1"/>
</dbReference>
<evidence type="ECO:0000256" key="3">
    <source>
        <dbReference type="ARBA" id="ARBA00022884"/>
    </source>
</evidence>
<dbReference type="GO" id="GO:0005730">
    <property type="term" value="C:nucleolus"/>
    <property type="evidence" value="ECO:0007669"/>
    <property type="project" value="TreeGrafter"/>
</dbReference>
<sequence length="641" mass="71335">MTESLKHRILLKNLNVNAKVSEIKQFFKPVRIKDAKILKRGVAVVYFKSQEDLNTSLQKHGDIHGSTVAICPYENDLFFEAPKSGNDKPTWDSVPVDQLRNEIKETGRLFLRNLSYDCTEADLLELFSPFGTVSEVHLSYDPILRRSRGFAFVTFLFPADAVSAFNKLDKQKFKNRLLHILPGKENKSHPKHLQKTTLEESAPPVDEDGDQATMSEFQKNKLAELKATSSVSHNWNTLFINPDAVSTYLAAKFGVSKEQILDSTGKESAAVRLAHGEAQLVHEIREFLLREGVRLDLLERETPSRRRDKLESQAASTHRQLSGTAFIIKNLPVATSEPEVRDLIHRLTRSGAQQLETPRRVILPPLGITAIVEYAVPQIARLAYKALSYEPYKDNVLFLQWAPDGILSPKPKVTEKETGEGDAGNDDVGDEGEAVQPSDTTTVATMKRKKSKKHRDGSSEQPEEATHNFADLISTENADDAEADVFEAVAPSASEREATSKRSKKRQRTDQDEEFAIVKKPARSASTNFKQDSEDSESVAEKSVGTATVTPAKATTDVKRNRVILVRNVAFQASRSELTALFKPIGGLVKVRMPQKPSGGHRGFAFVEFATEDQAESAINSFGVDTHLFGRRLNIEYAKAV</sequence>
<evidence type="ECO:0000259" key="7">
    <source>
        <dbReference type="PROSITE" id="PS50102"/>
    </source>
</evidence>
<organism evidence="8">
    <name type="scientific">Mesocestoides corti</name>
    <name type="common">Flatworm</name>
    <dbReference type="NCBI Taxonomy" id="53468"/>
    <lineage>
        <taxon>Eukaryota</taxon>
        <taxon>Metazoa</taxon>
        <taxon>Spiralia</taxon>
        <taxon>Lophotrochozoa</taxon>
        <taxon>Platyhelminthes</taxon>
        <taxon>Cestoda</taxon>
        <taxon>Eucestoda</taxon>
        <taxon>Cyclophyllidea</taxon>
        <taxon>Mesocestoididae</taxon>
        <taxon>Mesocestoides</taxon>
    </lineage>
</organism>
<dbReference type="Gene3D" id="3.30.70.330">
    <property type="match status" value="4"/>
</dbReference>
<dbReference type="AlphaFoldDB" id="A0A5K3EZH5"/>
<dbReference type="Pfam" id="PF00076">
    <property type="entry name" value="RRM_1"/>
    <property type="match status" value="2"/>
</dbReference>
<evidence type="ECO:0000256" key="1">
    <source>
        <dbReference type="ARBA" id="ARBA00004123"/>
    </source>
</evidence>
<proteinExistence type="predicted"/>
<dbReference type="InterPro" id="IPR000504">
    <property type="entry name" value="RRM_dom"/>
</dbReference>
<keyword evidence="2" id="KW-0677">Repeat</keyword>
<dbReference type="CDD" id="cd12320">
    <property type="entry name" value="RRM6_RBM19_RRM5_MRD1"/>
    <property type="match status" value="1"/>
</dbReference>
<feature type="domain" description="RRM" evidence="7">
    <location>
        <begin position="107"/>
        <end position="185"/>
    </location>
</feature>
<evidence type="ECO:0000256" key="2">
    <source>
        <dbReference type="ARBA" id="ARBA00022737"/>
    </source>
</evidence>
<evidence type="ECO:0000256" key="6">
    <source>
        <dbReference type="SAM" id="MobiDB-lite"/>
    </source>
</evidence>
<reference evidence="8" key="1">
    <citation type="submission" date="2019-11" db="UniProtKB">
        <authorList>
            <consortium name="WormBaseParasite"/>
        </authorList>
    </citation>
    <scope>IDENTIFICATION</scope>
</reference>
<dbReference type="GO" id="GO:0003729">
    <property type="term" value="F:mRNA binding"/>
    <property type="evidence" value="ECO:0007669"/>
    <property type="project" value="TreeGrafter"/>
</dbReference>
<feature type="domain" description="RRM" evidence="7">
    <location>
        <begin position="7"/>
        <end position="84"/>
    </location>
</feature>
<protein>
    <submittedName>
        <fullName evidence="8">RRM domain-containing protein</fullName>
    </submittedName>
</protein>
<evidence type="ECO:0000313" key="8">
    <source>
        <dbReference type="WBParaSite" id="MCU_003728-RA"/>
    </source>
</evidence>
<keyword evidence="4" id="KW-0539">Nucleus</keyword>
<dbReference type="PANTHER" id="PTHR48039">
    <property type="entry name" value="RNA-BINDING MOTIF PROTEIN 14B"/>
    <property type="match status" value="1"/>
</dbReference>
<dbReference type="SMART" id="SM00360">
    <property type="entry name" value="RRM"/>
    <property type="match status" value="3"/>
</dbReference>
<dbReference type="PROSITE" id="PS50102">
    <property type="entry name" value="RRM"/>
    <property type="match status" value="3"/>
</dbReference>